<reference evidence="2 3" key="1">
    <citation type="submission" date="2024-08" db="EMBL/GenBank/DDBJ databases">
        <title>Whole-genome sequencing of halo(alkali)philic microorganisms from hypersaline lakes.</title>
        <authorList>
            <person name="Sorokin D.Y."/>
            <person name="Merkel A.Y."/>
            <person name="Messina E."/>
            <person name="Yakimov M."/>
        </authorList>
    </citation>
    <scope>NUCLEOTIDE SEQUENCE [LARGE SCALE GENOMIC DNA]</scope>
    <source>
        <strain evidence="2 3">AB-hyl4</strain>
    </source>
</reference>
<evidence type="ECO:0008006" key="4">
    <source>
        <dbReference type="Google" id="ProtNLM"/>
    </source>
</evidence>
<feature type="transmembrane region" description="Helical" evidence="1">
    <location>
        <begin position="33"/>
        <end position="51"/>
    </location>
</feature>
<comment type="caution">
    <text evidence="2">The sequence shown here is derived from an EMBL/GenBank/DDBJ whole genome shotgun (WGS) entry which is preliminary data.</text>
</comment>
<dbReference type="Proteomes" id="UP001575105">
    <property type="component" value="Unassembled WGS sequence"/>
</dbReference>
<protein>
    <recommendedName>
        <fullName evidence="4">DoxX-like protein</fullName>
    </recommendedName>
</protein>
<feature type="transmembrane region" description="Helical" evidence="1">
    <location>
        <begin position="210"/>
        <end position="229"/>
    </location>
</feature>
<accession>A0ABV4U5J3</accession>
<sequence>MSSTLASSTPDAGISHGVLDDARAARRLAWASWLLRLALLGYAVGVLGQVWQQMGTLTGSYLFMHHGIPHATVATWERGVSVVLAVVIVAAVVRPHVLLLLPVAAVVMTEAVCGYVFGGYHFSEWTVAAHVMRYVAPLVLAMLVVAPGLRWWSARRRSMAAAWGLRLGLACLFATHGLEAYRLHPGFVDLIIGSADNVLGVRVSESQAGVMLRVIGVIDLMVAAAVLVLPMRYVLWWLAFWGLVTALSRTTALGLGHWHEVLLRSSHVLGPLALWQVMVAVRLYRRPAHERASEAVVQGAGAAEGEAA</sequence>
<keyword evidence="1" id="KW-0472">Membrane</keyword>
<gene>
    <name evidence="2" type="ORF">ACERK3_07400</name>
</gene>
<evidence type="ECO:0000313" key="3">
    <source>
        <dbReference type="Proteomes" id="UP001575105"/>
    </source>
</evidence>
<dbReference type="EMBL" id="JBGUBD010000004">
    <property type="protein sequence ID" value="MFA9478122.1"/>
    <property type="molecule type" value="Genomic_DNA"/>
</dbReference>
<evidence type="ECO:0000256" key="1">
    <source>
        <dbReference type="SAM" id="Phobius"/>
    </source>
</evidence>
<organism evidence="2 3">
    <name type="scientific">Natronomicrosphaera hydrolytica</name>
    <dbReference type="NCBI Taxonomy" id="3242702"/>
    <lineage>
        <taxon>Bacteria</taxon>
        <taxon>Pseudomonadati</taxon>
        <taxon>Planctomycetota</taxon>
        <taxon>Phycisphaerae</taxon>
        <taxon>Phycisphaerales</taxon>
        <taxon>Phycisphaeraceae</taxon>
        <taxon>Natronomicrosphaera</taxon>
    </lineage>
</organism>
<evidence type="ECO:0000313" key="2">
    <source>
        <dbReference type="EMBL" id="MFA9478122.1"/>
    </source>
</evidence>
<feature type="transmembrane region" description="Helical" evidence="1">
    <location>
        <begin position="71"/>
        <end position="92"/>
    </location>
</feature>
<feature type="transmembrane region" description="Helical" evidence="1">
    <location>
        <begin position="134"/>
        <end position="152"/>
    </location>
</feature>
<keyword evidence="1" id="KW-0812">Transmembrane</keyword>
<keyword evidence="1" id="KW-1133">Transmembrane helix</keyword>
<dbReference type="RefSeq" id="WP_425345049.1">
    <property type="nucleotide sequence ID" value="NZ_JBGUBD010000004.1"/>
</dbReference>
<keyword evidence="3" id="KW-1185">Reference proteome</keyword>
<proteinExistence type="predicted"/>
<feature type="transmembrane region" description="Helical" evidence="1">
    <location>
        <begin position="99"/>
        <end position="122"/>
    </location>
</feature>
<name>A0ABV4U5J3_9BACT</name>